<reference evidence="3" key="1">
    <citation type="submission" date="2025-08" db="UniProtKB">
        <authorList>
            <consortium name="RefSeq"/>
        </authorList>
    </citation>
    <scope>IDENTIFICATION</scope>
    <source>
        <strain evidence="3">Aabys</strain>
        <tissue evidence="3">Whole body</tissue>
    </source>
</reference>
<organism evidence="2 3">
    <name type="scientific">Musca domestica</name>
    <name type="common">House fly</name>
    <dbReference type="NCBI Taxonomy" id="7370"/>
    <lineage>
        <taxon>Eukaryota</taxon>
        <taxon>Metazoa</taxon>
        <taxon>Ecdysozoa</taxon>
        <taxon>Arthropoda</taxon>
        <taxon>Hexapoda</taxon>
        <taxon>Insecta</taxon>
        <taxon>Pterygota</taxon>
        <taxon>Neoptera</taxon>
        <taxon>Endopterygota</taxon>
        <taxon>Diptera</taxon>
        <taxon>Brachycera</taxon>
        <taxon>Muscomorpha</taxon>
        <taxon>Muscoidea</taxon>
        <taxon>Muscidae</taxon>
        <taxon>Musca</taxon>
    </lineage>
</organism>
<keyword evidence="2" id="KW-1185">Reference proteome</keyword>
<feature type="compositionally biased region" description="Basic residues" evidence="1">
    <location>
        <begin position="1244"/>
        <end position="1255"/>
    </location>
</feature>
<protein>
    <submittedName>
        <fullName evidence="3">Uncharacterized protein LOC131805477</fullName>
    </submittedName>
</protein>
<dbReference type="GeneID" id="131805477"/>
<dbReference type="Proteomes" id="UP001652621">
    <property type="component" value="Unplaced"/>
</dbReference>
<proteinExistence type="predicted"/>
<evidence type="ECO:0000256" key="1">
    <source>
        <dbReference type="SAM" id="MobiDB-lite"/>
    </source>
</evidence>
<feature type="region of interest" description="Disordered" evidence="1">
    <location>
        <begin position="1236"/>
        <end position="1264"/>
    </location>
</feature>
<sequence>MVTSDDSDSEFFQENCTASCGTSKKAIFKQIVTNNIPDTIHKIHQAAYHKVDKTHIKVPIVKKLKEKTTTKRPSSAAHQAAQEVNAVLEEHEKQQKQAEMMETIVDDISKCNDDADSIGSASDLRTEDDFFDENHVSHISRNNCKLKRPDLDGVSESVKTCSSSAYHAECESVTTHEDDSSRVVVKVRMRKKDRNSCAASANEALAVASALSDLSCEQDEHPSEFLNAFGDKPLLLDDELDYGSEETDSASKSIPNAHIDTNINTFEESNALKIVVNCKDQDELDVFAMAPFNKKEIGNIKKKLHGKYSSRKKSIDTVAGNIPDSSTEMWTSTPIKCFVKTSEKDGPTIVSGPDQVLDNFNEPVFNPFEYVDNKQRSNNIHKEVQSSSLYGTVKVISNNPVEPLNSVCPKSNFFESDPFIRSAEECSKKKNMNLYNPKVNIYKSSNTTKEVGTDPTAQLVTANSSIIINKTPEPYNVSKEGSIVTRALAPHSGLPVNEKKDPPPYANVPIFQPNKSSHVELPQRQTVVNSSLGTPELLTGCTPYPLETCYNDDQTILPIADKTLVQVTEERMSEYPNKYEKLRSNEMVTSDDSDSEFFQENCTASCGTSKKAIFKQIVTNNIPDTIHKIHQAAYHKVDKTHIKVPIVKKLKEKTTTKRPSSAAHQAAQEVNAVLEEHEKKQKQAEMMETIVDDISKCNDDADSIGSASDLRTEDDFFDENHVSHISRNNCKLKRPDLDGVSESVKTCSSSAYHAECESVTTHEDDSSRVVVKVRMRKKDRNSCAASANEALAVASALSDLSCEQDEHPSEFLNAFGDKPLLLDDELDYGSEETDSASKSIPNAHIDTNINTFEESNALKIVVNCKDQDELDVFAMAPFNKKEIGNIKKKLHGKYSSRKKSIDTVAGNIPDSSTEMWTSTPIKCFVKTSEKDGPTIVSGPDQVLDNFNEPVFNPFEYVDNKQRSNNIHKEVQSSSLYGTVKVISNNPVEPLNSVCPKSNFFESDPFIRSAEECSKKKNMNLYNPKVNIYKSSNTTKEVGTDPTAQLVTANSSIIINKTPEPYNVSKEGSIVTRALAPHSGLPVNEKKDPPPYANVPIFQPNKSSHVELPQRQTVVNSSLGTPELLTGCTPYPLETCYNDDQTILPIADKTLVQVTEERMSGLLPNQEEAIFSPSNDIAYVDPRELKSCTIVTTATLPATKQNEKKSNFVARTVPTKFYKKVSSDYLHSSFNTKDSASNVSVISSKQKHQRSPKYKAHTNECDDDGTGNIIPNITANLQKNTLSSSAIPFNPASNSAKTGFSNMSFEDFPSDNETEGTPTKTALPFEVLRQNKISLDADKNLVL</sequence>
<name>A0ABM3VFU0_MUSDO</name>
<evidence type="ECO:0000313" key="2">
    <source>
        <dbReference type="Proteomes" id="UP001652621"/>
    </source>
</evidence>
<accession>A0ABM3VFU0</accession>
<gene>
    <name evidence="3" type="primary">LOC131805477</name>
</gene>
<dbReference type="RefSeq" id="XP_058984658.1">
    <property type="nucleotide sequence ID" value="XM_059128675.1"/>
</dbReference>
<evidence type="ECO:0000313" key="3">
    <source>
        <dbReference type="RefSeq" id="XP_058984658.1"/>
    </source>
</evidence>